<keyword evidence="2 6" id="KW-0808">Transferase</keyword>
<dbReference type="HAMAP" id="MF_00542">
    <property type="entry name" value="Butyrate_kinase"/>
    <property type="match status" value="1"/>
</dbReference>
<comment type="caution">
    <text evidence="8">The sequence shown here is derived from an EMBL/GenBank/DDBJ whole genome shotgun (WGS) entry which is preliminary data.</text>
</comment>
<accession>A0AAJ1SWA9</accession>
<keyword evidence="5 6" id="KW-0067">ATP-binding</keyword>
<keyword evidence="1 6" id="KW-0963">Cytoplasm</keyword>
<evidence type="ECO:0000313" key="9">
    <source>
        <dbReference type="Proteomes" id="UP001237207"/>
    </source>
</evidence>
<dbReference type="NCBIfam" id="TIGR02707">
    <property type="entry name" value="butyr_kinase"/>
    <property type="match status" value="1"/>
</dbReference>
<comment type="catalytic activity">
    <reaction evidence="6">
        <text>butanoate + ATP = butanoyl phosphate + ADP</text>
        <dbReference type="Rhea" id="RHEA:13585"/>
        <dbReference type="ChEBI" id="CHEBI:17968"/>
        <dbReference type="ChEBI" id="CHEBI:30616"/>
        <dbReference type="ChEBI" id="CHEBI:58079"/>
        <dbReference type="ChEBI" id="CHEBI:456216"/>
        <dbReference type="EC" id="2.7.2.7"/>
    </reaction>
</comment>
<dbReference type="PRINTS" id="PR00471">
    <property type="entry name" value="ACETATEKNASE"/>
</dbReference>
<dbReference type="AlphaFoldDB" id="A0AAJ1SWA9"/>
<dbReference type="CDD" id="cd24011">
    <property type="entry name" value="ASKHA_NBD_BK"/>
    <property type="match status" value="1"/>
</dbReference>
<evidence type="ECO:0000256" key="6">
    <source>
        <dbReference type="HAMAP-Rule" id="MF_00542"/>
    </source>
</evidence>
<dbReference type="NCBIfam" id="NF002834">
    <property type="entry name" value="PRK03011.1-5"/>
    <property type="match status" value="1"/>
</dbReference>
<dbReference type="InterPro" id="IPR000890">
    <property type="entry name" value="Aliphatic_acid_kin_short-chain"/>
</dbReference>
<dbReference type="GO" id="GO:0006083">
    <property type="term" value="P:acetate metabolic process"/>
    <property type="evidence" value="ECO:0007669"/>
    <property type="project" value="TreeGrafter"/>
</dbReference>
<dbReference type="SUPFAM" id="SSF53067">
    <property type="entry name" value="Actin-like ATPase domain"/>
    <property type="match status" value="2"/>
</dbReference>
<dbReference type="Gene3D" id="3.30.420.40">
    <property type="match status" value="2"/>
</dbReference>
<dbReference type="PANTHER" id="PTHR21060">
    <property type="entry name" value="ACETATE KINASE"/>
    <property type="match status" value="1"/>
</dbReference>
<proteinExistence type="inferred from homology"/>
<dbReference type="Proteomes" id="UP001237207">
    <property type="component" value="Unassembled WGS sequence"/>
</dbReference>
<evidence type="ECO:0000256" key="1">
    <source>
        <dbReference type="ARBA" id="ARBA00022490"/>
    </source>
</evidence>
<dbReference type="PIRSF" id="PIRSF036458">
    <property type="entry name" value="Butyrate_kin"/>
    <property type="match status" value="1"/>
</dbReference>
<dbReference type="GO" id="GO:0005737">
    <property type="term" value="C:cytoplasm"/>
    <property type="evidence" value="ECO:0007669"/>
    <property type="project" value="UniProtKB-SubCell"/>
</dbReference>
<dbReference type="GO" id="GO:0008776">
    <property type="term" value="F:acetate kinase activity"/>
    <property type="evidence" value="ECO:0007669"/>
    <property type="project" value="TreeGrafter"/>
</dbReference>
<evidence type="ECO:0000313" key="8">
    <source>
        <dbReference type="EMBL" id="MDQ0213809.1"/>
    </source>
</evidence>
<reference evidence="8" key="1">
    <citation type="submission" date="2023-07" db="EMBL/GenBank/DDBJ databases">
        <title>Genomic Encyclopedia of Type Strains, Phase IV (KMG-IV): sequencing the most valuable type-strain genomes for metagenomic binning, comparative biology and taxonomic classification.</title>
        <authorList>
            <person name="Goeker M."/>
        </authorList>
    </citation>
    <scope>NUCLEOTIDE SEQUENCE</scope>
    <source>
        <strain evidence="8">DSM 23947</strain>
    </source>
</reference>
<dbReference type="EC" id="2.7.2.7" evidence="6"/>
<dbReference type="PANTHER" id="PTHR21060:SF3">
    <property type="entry name" value="BUTYRATE KINASE 2-RELATED"/>
    <property type="match status" value="1"/>
</dbReference>
<dbReference type="InterPro" id="IPR011245">
    <property type="entry name" value="Butyrate_kin"/>
</dbReference>
<keyword evidence="4 6" id="KW-0418">Kinase</keyword>
<dbReference type="InterPro" id="IPR043129">
    <property type="entry name" value="ATPase_NBD"/>
</dbReference>
<gene>
    <name evidence="6" type="primary">buk</name>
    <name evidence="8" type="ORF">J2S13_000203</name>
</gene>
<sequence>MVIKNEEYRILVINPSSISTKIGVFHNKLFILEKEIVHEMLISRKMVPLFDQLELRKQAILETLDEEGINLSKLNAVVGKGGLLFPIEGGTYTVNDQMLEDLEMGVNGYHVSNLGAAISFQIATGLNIPAFIVDPLVVDELQPIARISGMPHITRKSIFHALNQKAIARRAAITLERPYEDGNFIVVHMGNEITVGAHKNGKVIDVNNGLHGEGPFGLTNAGTVPAGDLVNLFTSGDMDQQEISDYLLSHGGVVGYLGTNDLNEVEALISQGNEEAKMVFEAMAYQIAKEIASQAAALVGKVDAIILTGDLAHCKGLVEKITRRTHWIADILVYPGENELLSLAEGALRVLKGEETVKDYNKTKI</sequence>
<keyword evidence="9" id="KW-1185">Reference proteome</keyword>
<keyword evidence="3 6" id="KW-0547">Nucleotide-binding</keyword>
<evidence type="ECO:0000256" key="2">
    <source>
        <dbReference type="ARBA" id="ARBA00022679"/>
    </source>
</evidence>
<comment type="similarity">
    <text evidence="6 7">Belongs to the acetokinase family.</text>
</comment>
<evidence type="ECO:0000256" key="7">
    <source>
        <dbReference type="RuleBase" id="RU003835"/>
    </source>
</evidence>
<organism evidence="8 9">
    <name type="scientific">Oikeobacillus pervagus</name>
    <dbReference type="NCBI Taxonomy" id="1325931"/>
    <lineage>
        <taxon>Bacteria</taxon>
        <taxon>Bacillati</taxon>
        <taxon>Bacillota</taxon>
        <taxon>Bacilli</taxon>
        <taxon>Bacillales</taxon>
        <taxon>Bacillaceae</taxon>
        <taxon>Oikeobacillus</taxon>
    </lineage>
</organism>
<comment type="subcellular location">
    <subcellularLocation>
        <location evidence="6">Cytoplasm</location>
    </subcellularLocation>
</comment>
<dbReference type="Pfam" id="PF00871">
    <property type="entry name" value="Acetate_kinase"/>
    <property type="match status" value="1"/>
</dbReference>
<dbReference type="EMBL" id="JAUSUC010000002">
    <property type="protein sequence ID" value="MDQ0213809.1"/>
    <property type="molecule type" value="Genomic_DNA"/>
</dbReference>
<dbReference type="GO" id="GO:0047761">
    <property type="term" value="F:butyrate kinase activity"/>
    <property type="evidence" value="ECO:0007669"/>
    <property type="project" value="UniProtKB-UniRule"/>
</dbReference>
<evidence type="ECO:0000256" key="5">
    <source>
        <dbReference type="ARBA" id="ARBA00022840"/>
    </source>
</evidence>
<protein>
    <recommendedName>
        <fullName evidence="6">Probable butyrate kinase</fullName>
        <shortName evidence="6">BK</shortName>
        <ecNumber evidence="6">2.7.2.7</ecNumber>
    </recommendedName>
    <alternativeName>
        <fullName evidence="6">Branched-chain carboxylic acid kinase</fullName>
    </alternativeName>
</protein>
<dbReference type="GO" id="GO:0005524">
    <property type="term" value="F:ATP binding"/>
    <property type="evidence" value="ECO:0007669"/>
    <property type="project" value="UniProtKB-KW"/>
</dbReference>
<evidence type="ECO:0000256" key="3">
    <source>
        <dbReference type="ARBA" id="ARBA00022741"/>
    </source>
</evidence>
<evidence type="ECO:0000256" key="4">
    <source>
        <dbReference type="ARBA" id="ARBA00022777"/>
    </source>
</evidence>
<name>A0AAJ1SWA9_9BACI</name>